<dbReference type="InterPro" id="IPR040079">
    <property type="entry name" value="Glutathione_S-Trfase"/>
</dbReference>
<dbReference type="InterPro" id="IPR036249">
    <property type="entry name" value="Thioredoxin-like_sf"/>
</dbReference>
<dbReference type="PROSITE" id="PS50404">
    <property type="entry name" value="GST_NTER"/>
    <property type="match status" value="1"/>
</dbReference>
<dbReference type="Gene3D" id="1.20.1050.10">
    <property type="match status" value="1"/>
</dbReference>
<dbReference type="SFLD" id="SFLDG00358">
    <property type="entry name" value="Main_(cytGST)"/>
    <property type="match status" value="1"/>
</dbReference>
<evidence type="ECO:0000259" key="2">
    <source>
        <dbReference type="PROSITE" id="PS50404"/>
    </source>
</evidence>
<dbReference type="InterPro" id="IPR004045">
    <property type="entry name" value="Glutathione_S-Trfase_N"/>
</dbReference>
<organism evidence="4 5">
    <name type="scientific">Pseudocercospora musae</name>
    <dbReference type="NCBI Taxonomy" id="113226"/>
    <lineage>
        <taxon>Eukaryota</taxon>
        <taxon>Fungi</taxon>
        <taxon>Dikarya</taxon>
        <taxon>Ascomycota</taxon>
        <taxon>Pezizomycotina</taxon>
        <taxon>Dothideomycetes</taxon>
        <taxon>Dothideomycetidae</taxon>
        <taxon>Mycosphaerellales</taxon>
        <taxon>Mycosphaerellaceae</taxon>
        <taxon>Pseudocercospora</taxon>
    </lineage>
</organism>
<dbReference type="Gene3D" id="3.40.30.10">
    <property type="entry name" value="Glutaredoxin"/>
    <property type="match status" value="1"/>
</dbReference>
<feature type="domain" description="GST C-terminal" evidence="3">
    <location>
        <begin position="124"/>
        <end position="258"/>
    </location>
</feature>
<dbReference type="PANTHER" id="PTHR44051">
    <property type="entry name" value="GLUTATHIONE S-TRANSFERASE-RELATED"/>
    <property type="match status" value="1"/>
</dbReference>
<dbReference type="SFLD" id="SFLDG01150">
    <property type="entry name" value="Main.1:_Beta-like"/>
    <property type="match status" value="1"/>
</dbReference>
<dbReference type="SFLD" id="SFLDS00019">
    <property type="entry name" value="Glutathione_Transferase_(cytos"/>
    <property type="match status" value="1"/>
</dbReference>
<dbReference type="SUPFAM" id="SSF52833">
    <property type="entry name" value="Thioredoxin-like"/>
    <property type="match status" value="1"/>
</dbReference>
<evidence type="ECO:0000259" key="3">
    <source>
        <dbReference type="PROSITE" id="PS50405"/>
    </source>
</evidence>
<dbReference type="AlphaFoldDB" id="A0A139HZ84"/>
<dbReference type="STRING" id="113226.A0A139HZ84"/>
<dbReference type="PANTHER" id="PTHR44051:SF9">
    <property type="entry name" value="GLUTATHIONE S-TRANSFERASE 1"/>
    <property type="match status" value="1"/>
</dbReference>
<dbReference type="OrthoDB" id="2309723at2759"/>
<accession>A0A139HZ84</accession>
<dbReference type="Proteomes" id="UP000073492">
    <property type="component" value="Unassembled WGS sequence"/>
</dbReference>
<comment type="similarity">
    <text evidence="1">Belongs to the GST superfamily.</text>
</comment>
<dbReference type="Pfam" id="PF14497">
    <property type="entry name" value="GST_C_3"/>
    <property type="match status" value="1"/>
</dbReference>
<dbReference type="InterPro" id="IPR010987">
    <property type="entry name" value="Glutathione-S-Trfase_C-like"/>
</dbReference>
<comment type="caution">
    <text evidence="4">The sequence shown here is derived from an EMBL/GenBank/DDBJ whole genome shotgun (WGS) entry which is preliminary data.</text>
</comment>
<dbReference type="InterPro" id="IPR036282">
    <property type="entry name" value="Glutathione-S-Trfase_C_sf"/>
</dbReference>
<dbReference type="InterPro" id="IPR004046">
    <property type="entry name" value="GST_C"/>
</dbReference>
<evidence type="ECO:0000313" key="4">
    <source>
        <dbReference type="EMBL" id="KXT07748.1"/>
    </source>
</evidence>
<keyword evidence="5" id="KW-1185">Reference proteome</keyword>
<evidence type="ECO:0000313" key="5">
    <source>
        <dbReference type="Proteomes" id="UP000073492"/>
    </source>
</evidence>
<evidence type="ECO:0000256" key="1">
    <source>
        <dbReference type="ARBA" id="ARBA00007409"/>
    </source>
</evidence>
<evidence type="ECO:0008006" key="6">
    <source>
        <dbReference type="Google" id="ProtNLM"/>
    </source>
</evidence>
<gene>
    <name evidence="4" type="ORF">AC579_1060</name>
</gene>
<dbReference type="PROSITE" id="PS50405">
    <property type="entry name" value="GST_CTER"/>
    <property type="match status" value="1"/>
</dbReference>
<sequence>MIRSTSRLKWLAAATSTTSKYHHPFFDNCFSDNSFTTMVLTVHHLGHSQSDRVVFLCEELGIEYQLKKYDRSPVLSPPEFKALHPIGAAPVIEDDGGVKMAETAACFEYIINIHGKGNLLVKPGDKTYPEFLYWYHFTNGTLQPSFGRTMAMTMAGIPNDNATMARYNQRNQTVLKLVDDRLGEVPFLAGEEFTAADAMIIFSLTTMREFCPVDLSAYKNILSYIQKIVTRPAYQRYLQKGDPDIDIQQFTKGPPPPVFAAFKQHK</sequence>
<dbReference type="EMBL" id="LFZO01000535">
    <property type="protein sequence ID" value="KXT07748.1"/>
    <property type="molecule type" value="Genomic_DNA"/>
</dbReference>
<proteinExistence type="inferred from homology"/>
<reference evidence="4 5" key="1">
    <citation type="submission" date="2015-07" db="EMBL/GenBank/DDBJ databases">
        <title>Comparative genomics of the Sigatoka disease complex on banana suggests a link between parallel evolutionary changes in Pseudocercospora fijiensis and Pseudocercospora eumusae and increased virulence on the banana host.</title>
        <authorList>
            <person name="Chang T.-C."/>
            <person name="Salvucci A."/>
            <person name="Crous P.W."/>
            <person name="Stergiopoulos I."/>
        </authorList>
    </citation>
    <scope>NUCLEOTIDE SEQUENCE [LARGE SCALE GENOMIC DNA]</scope>
    <source>
        <strain evidence="4 5">CBS 116634</strain>
    </source>
</reference>
<dbReference type="SUPFAM" id="SSF47616">
    <property type="entry name" value="GST C-terminal domain-like"/>
    <property type="match status" value="1"/>
</dbReference>
<protein>
    <recommendedName>
        <fullName evidence="6">Glutathione S-transferase</fullName>
    </recommendedName>
</protein>
<name>A0A139HZ84_9PEZI</name>
<feature type="domain" description="GST N-terminal" evidence="2">
    <location>
        <begin position="37"/>
        <end position="118"/>
    </location>
</feature>
<dbReference type="Pfam" id="PF13409">
    <property type="entry name" value="GST_N_2"/>
    <property type="match status" value="1"/>
</dbReference>
<dbReference type="CDD" id="cd03046">
    <property type="entry name" value="GST_N_GTT1_like"/>
    <property type="match status" value="1"/>
</dbReference>